<dbReference type="InterPro" id="IPR003034">
    <property type="entry name" value="SAP_dom"/>
</dbReference>
<dbReference type="Pfam" id="PF02037">
    <property type="entry name" value="SAP"/>
    <property type="match status" value="1"/>
</dbReference>
<evidence type="ECO:0000313" key="3">
    <source>
        <dbReference type="EMBL" id="OBZ68156.1"/>
    </source>
</evidence>
<evidence type="ECO:0000256" key="1">
    <source>
        <dbReference type="SAM" id="MobiDB-lite"/>
    </source>
</evidence>
<evidence type="ECO:0000259" key="2">
    <source>
        <dbReference type="PROSITE" id="PS50800"/>
    </source>
</evidence>
<feature type="region of interest" description="Disordered" evidence="1">
    <location>
        <begin position="216"/>
        <end position="247"/>
    </location>
</feature>
<feature type="region of interest" description="Disordered" evidence="1">
    <location>
        <begin position="436"/>
        <end position="458"/>
    </location>
</feature>
<dbReference type="AlphaFoldDB" id="A0A1C7LVB4"/>
<organism evidence="3 4">
    <name type="scientific">Grifola frondosa</name>
    <name type="common">Maitake</name>
    <name type="synonym">Polyporus frondosus</name>
    <dbReference type="NCBI Taxonomy" id="5627"/>
    <lineage>
        <taxon>Eukaryota</taxon>
        <taxon>Fungi</taxon>
        <taxon>Dikarya</taxon>
        <taxon>Basidiomycota</taxon>
        <taxon>Agaricomycotina</taxon>
        <taxon>Agaricomycetes</taxon>
        <taxon>Polyporales</taxon>
        <taxon>Grifolaceae</taxon>
        <taxon>Grifola</taxon>
    </lineage>
</organism>
<dbReference type="InterPro" id="IPR036361">
    <property type="entry name" value="SAP_dom_sf"/>
</dbReference>
<dbReference type="OrthoDB" id="3251176at2759"/>
<dbReference type="Proteomes" id="UP000092993">
    <property type="component" value="Unassembled WGS sequence"/>
</dbReference>
<name>A0A1C7LVB4_GRIFR</name>
<feature type="domain" description="SAP" evidence="2">
    <location>
        <begin position="35"/>
        <end position="69"/>
    </location>
</feature>
<gene>
    <name evidence="3" type="ORF">A0H81_11958</name>
</gene>
<sequence>MPKINTNPIVALQLPRPGQTLHQDRRALTYEFTITPKTTVKVLKETLASHGLAKSGNRSELIQRLSEFAAKDDEWIGAEINNVGFPSKHQSDEVQRVVRPLTDAESEHNDSWADTVLKSNERPRTHRVNLSDAATNSGSIVSEGNTPPLDPGSYAAITARRMEREVRRESEVWSKVLDKLHDIDAKIVNTLVSHASQSSGSSGRVEISVSEAADTSISDSAFPSAPSPPIQQPAAVPVASRPSQWDQPNSNLKMVILGNEEFTFDKTQVPDPPLRHFSKDISCLFREWEDSELLKVHGRPIPVKYWSVIYKKSAGAKAKAWAAMKKEWGNWKYLVDEKVRLGSEDAFWREYTSSDGTRFRYQQILNCLKNNRKHANAQDAATAQAYFNNNLGREDAQGVFAYSKSRSAKVCTKEAVIARKWRKFVPKGAALVTQEQNTLERQPWGPPSLTMFTPFPPQ</sequence>
<comment type="caution">
    <text evidence="3">The sequence shown here is derived from an EMBL/GenBank/DDBJ whole genome shotgun (WGS) entry which is preliminary data.</text>
</comment>
<reference evidence="3 4" key="1">
    <citation type="submission" date="2016-03" db="EMBL/GenBank/DDBJ databases">
        <title>Whole genome sequencing of Grifola frondosa 9006-11.</title>
        <authorList>
            <person name="Min B."/>
            <person name="Park H."/>
            <person name="Kim J.-G."/>
            <person name="Cho H."/>
            <person name="Oh Y.-L."/>
            <person name="Kong W.-S."/>
            <person name="Choi I.-G."/>
        </authorList>
    </citation>
    <scope>NUCLEOTIDE SEQUENCE [LARGE SCALE GENOMIC DNA]</scope>
    <source>
        <strain evidence="3 4">9006-11</strain>
    </source>
</reference>
<accession>A0A1C7LVB4</accession>
<dbReference type="Gene3D" id="1.10.720.30">
    <property type="entry name" value="SAP domain"/>
    <property type="match status" value="1"/>
</dbReference>
<keyword evidence="4" id="KW-1185">Reference proteome</keyword>
<dbReference type="PROSITE" id="PS50800">
    <property type="entry name" value="SAP"/>
    <property type="match status" value="1"/>
</dbReference>
<dbReference type="EMBL" id="LUGG01000022">
    <property type="protein sequence ID" value="OBZ68156.1"/>
    <property type="molecule type" value="Genomic_DNA"/>
</dbReference>
<dbReference type="OMA" id="RMWDDTS"/>
<dbReference type="SUPFAM" id="SSF68906">
    <property type="entry name" value="SAP domain"/>
    <property type="match status" value="1"/>
</dbReference>
<proteinExistence type="predicted"/>
<dbReference type="SMART" id="SM00513">
    <property type="entry name" value="SAP"/>
    <property type="match status" value="1"/>
</dbReference>
<protein>
    <recommendedName>
        <fullName evidence="2">SAP domain-containing protein</fullName>
    </recommendedName>
</protein>
<evidence type="ECO:0000313" key="4">
    <source>
        <dbReference type="Proteomes" id="UP000092993"/>
    </source>
</evidence>